<feature type="domain" description="HTH gntR-type" evidence="6">
    <location>
        <begin position="18"/>
        <end position="86"/>
    </location>
</feature>
<dbReference type="InterPro" id="IPR036388">
    <property type="entry name" value="WH-like_DNA-bd_sf"/>
</dbReference>
<dbReference type="InterPro" id="IPR004839">
    <property type="entry name" value="Aminotransferase_I/II_large"/>
</dbReference>
<dbReference type="SMART" id="SM00345">
    <property type="entry name" value="HTH_GNTR"/>
    <property type="match status" value="1"/>
</dbReference>
<dbReference type="Proteomes" id="UP000308430">
    <property type="component" value="Unassembled WGS sequence"/>
</dbReference>
<dbReference type="EMBL" id="SSOC01000003">
    <property type="protein sequence ID" value="THF65605.1"/>
    <property type="molecule type" value="Genomic_DNA"/>
</dbReference>
<dbReference type="Pfam" id="PF00392">
    <property type="entry name" value="GntR"/>
    <property type="match status" value="1"/>
</dbReference>
<keyword evidence="2" id="KW-0663">Pyridoxal phosphate</keyword>
<evidence type="ECO:0000256" key="3">
    <source>
        <dbReference type="ARBA" id="ARBA00023015"/>
    </source>
</evidence>
<evidence type="ECO:0000256" key="2">
    <source>
        <dbReference type="ARBA" id="ARBA00022898"/>
    </source>
</evidence>
<dbReference type="InterPro" id="IPR015421">
    <property type="entry name" value="PyrdxlP-dep_Trfase_major"/>
</dbReference>
<dbReference type="SUPFAM" id="SSF46785">
    <property type="entry name" value="Winged helix' DNA-binding domain"/>
    <property type="match status" value="1"/>
</dbReference>
<dbReference type="RefSeq" id="WP_136347811.1">
    <property type="nucleotide sequence ID" value="NZ_SSOC01000003.1"/>
</dbReference>
<dbReference type="PANTHER" id="PTHR46577:SF1">
    <property type="entry name" value="HTH-TYPE TRANSCRIPTIONAL REGULATORY PROTEIN GABR"/>
    <property type="match status" value="1"/>
</dbReference>
<comment type="caution">
    <text evidence="7">The sequence shown here is derived from an EMBL/GenBank/DDBJ whole genome shotgun (WGS) entry which is preliminary data.</text>
</comment>
<dbReference type="OrthoDB" id="9804020at2"/>
<dbReference type="AlphaFoldDB" id="A0A4V3WC33"/>
<dbReference type="InterPro" id="IPR015424">
    <property type="entry name" value="PyrdxlP-dep_Trfase"/>
</dbReference>
<dbReference type="InterPro" id="IPR000524">
    <property type="entry name" value="Tscrpt_reg_HTH_GntR"/>
</dbReference>
<evidence type="ECO:0000256" key="4">
    <source>
        <dbReference type="ARBA" id="ARBA00023125"/>
    </source>
</evidence>
<dbReference type="GO" id="GO:0003677">
    <property type="term" value="F:DNA binding"/>
    <property type="evidence" value="ECO:0007669"/>
    <property type="project" value="UniProtKB-KW"/>
</dbReference>
<dbReference type="PANTHER" id="PTHR46577">
    <property type="entry name" value="HTH-TYPE TRANSCRIPTIONAL REGULATORY PROTEIN GABR"/>
    <property type="match status" value="1"/>
</dbReference>
<keyword evidence="7" id="KW-0032">Aminotransferase</keyword>
<dbReference type="GO" id="GO:0008483">
    <property type="term" value="F:transaminase activity"/>
    <property type="evidence" value="ECO:0007669"/>
    <property type="project" value="UniProtKB-KW"/>
</dbReference>
<dbReference type="InterPro" id="IPR051446">
    <property type="entry name" value="HTH_trans_reg/aminotransferase"/>
</dbReference>
<keyword evidence="5" id="KW-0804">Transcription</keyword>
<organism evidence="7 8">
    <name type="scientific">Pseudothauera nasutitermitis</name>
    <dbReference type="NCBI Taxonomy" id="2565930"/>
    <lineage>
        <taxon>Bacteria</taxon>
        <taxon>Pseudomonadati</taxon>
        <taxon>Pseudomonadota</taxon>
        <taxon>Betaproteobacteria</taxon>
        <taxon>Rhodocyclales</taxon>
        <taxon>Zoogloeaceae</taxon>
        <taxon>Pseudothauera</taxon>
    </lineage>
</organism>
<evidence type="ECO:0000256" key="5">
    <source>
        <dbReference type="ARBA" id="ARBA00023163"/>
    </source>
</evidence>
<dbReference type="PROSITE" id="PS50949">
    <property type="entry name" value="HTH_GNTR"/>
    <property type="match status" value="1"/>
</dbReference>
<protein>
    <submittedName>
        <fullName evidence="7">PLP-dependent aminotransferase family protein</fullName>
    </submittedName>
</protein>
<proteinExistence type="inferred from homology"/>
<keyword evidence="4" id="KW-0238">DNA-binding</keyword>
<sequence length="489" mass="52720">MRNRLLSLPIQLAHDGGEPYKQQIARAIEQLIVAGRLQAGDQLPSISELMAMLKVSKNTVLAAYELLHSAGLIHSRPRGGFFVEAGGACLAKPAELAFMPPLPPPVYAGAARPARAPGVHALPPAAPVRFDFKVGRPSPHAFPWQRWATLSSQLLRHAGCAIGEYPPAEGLWGLRMQLADYLASAKALAVEPEQIVIVAGSQEALSLLVANCLDDGAEAVMETPGYTGFSHLLAQHRARSVPIPVDAEGLRTELLPERALPLAYVTPSHQYPLGHTLSLARRRQLLEWAARNGTLIVEDDYDGDFRYESVPLPPLMAMDPSRVVYLGTFSKALGPGLRLGYMVCPPALVDDIARRKALLNNACPWLEQAVMARYLESGEYSRHLHGLRKRYRSQRDALLDGLHGIWQSAGRVGGDKAGMHIAFHLPGNGPCAAEVAQRALACGVRLYTLSEAASGDGSAGHDHTLLFGYAALGTDEIGQAMQRLSAALN</sequence>
<evidence type="ECO:0000313" key="8">
    <source>
        <dbReference type="Proteomes" id="UP000308430"/>
    </source>
</evidence>
<dbReference type="Gene3D" id="1.10.10.10">
    <property type="entry name" value="Winged helix-like DNA-binding domain superfamily/Winged helix DNA-binding domain"/>
    <property type="match status" value="1"/>
</dbReference>
<accession>A0A4V3WC33</accession>
<comment type="similarity">
    <text evidence="1">In the C-terminal section; belongs to the class-I pyridoxal-phosphate-dependent aminotransferase family.</text>
</comment>
<dbReference type="SUPFAM" id="SSF53383">
    <property type="entry name" value="PLP-dependent transferases"/>
    <property type="match status" value="1"/>
</dbReference>
<keyword evidence="3" id="KW-0805">Transcription regulation</keyword>
<dbReference type="CDD" id="cd00609">
    <property type="entry name" value="AAT_like"/>
    <property type="match status" value="1"/>
</dbReference>
<evidence type="ECO:0000313" key="7">
    <source>
        <dbReference type="EMBL" id="THF65605.1"/>
    </source>
</evidence>
<dbReference type="InterPro" id="IPR036390">
    <property type="entry name" value="WH_DNA-bd_sf"/>
</dbReference>
<name>A0A4V3WC33_9RHOO</name>
<dbReference type="GO" id="GO:0003700">
    <property type="term" value="F:DNA-binding transcription factor activity"/>
    <property type="evidence" value="ECO:0007669"/>
    <property type="project" value="InterPro"/>
</dbReference>
<gene>
    <name evidence="7" type="ORF">E6C76_08500</name>
</gene>
<dbReference type="Gene3D" id="3.40.640.10">
    <property type="entry name" value="Type I PLP-dependent aspartate aminotransferase-like (Major domain)"/>
    <property type="match status" value="1"/>
</dbReference>
<evidence type="ECO:0000259" key="6">
    <source>
        <dbReference type="PROSITE" id="PS50949"/>
    </source>
</evidence>
<dbReference type="GO" id="GO:0030170">
    <property type="term" value="F:pyridoxal phosphate binding"/>
    <property type="evidence" value="ECO:0007669"/>
    <property type="project" value="InterPro"/>
</dbReference>
<keyword evidence="8" id="KW-1185">Reference proteome</keyword>
<dbReference type="CDD" id="cd07377">
    <property type="entry name" value="WHTH_GntR"/>
    <property type="match status" value="1"/>
</dbReference>
<keyword evidence="7" id="KW-0808">Transferase</keyword>
<reference evidence="7 8" key="1">
    <citation type="submission" date="2019-04" db="EMBL/GenBank/DDBJ databases">
        <title>Azoarcus nasutitermitis sp. nov. isolated from termite nest.</title>
        <authorList>
            <person name="Lin S.-Y."/>
            <person name="Hameed A."/>
            <person name="Hsu Y.-H."/>
            <person name="Young C.-C."/>
        </authorList>
    </citation>
    <scope>NUCLEOTIDE SEQUENCE [LARGE SCALE GENOMIC DNA]</scope>
    <source>
        <strain evidence="7 8">CC-YHH838</strain>
    </source>
</reference>
<dbReference type="Pfam" id="PF00155">
    <property type="entry name" value="Aminotran_1_2"/>
    <property type="match status" value="1"/>
</dbReference>
<evidence type="ECO:0000256" key="1">
    <source>
        <dbReference type="ARBA" id="ARBA00005384"/>
    </source>
</evidence>